<dbReference type="GO" id="GO:0006660">
    <property type="term" value="P:phosphatidylserine catabolic process"/>
    <property type="evidence" value="ECO:0007669"/>
    <property type="project" value="TreeGrafter"/>
</dbReference>
<dbReference type="InterPro" id="IPR000073">
    <property type="entry name" value="AB_hydrolase_1"/>
</dbReference>
<keyword evidence="1" id="KW-0472">Membrane</keyword>
<dbReference type="GO" id="GO:0047372">
    <property type="term" value="F:monoacylglycerol lipase activity"/>
    <property type="evidence" value="ECO:0007669"/>
    <property type="project" value="TreeGrafter"/>
</dbReference>
<sequence length="390" mass="45283">MDGLTEALVHRPILGGDIRPKRRGHRFFSATYLPHHRTMNIFFKRRFVRRICLGIFIFAFLCFFFVFVVVPFIFRYSYDMQRGLLFLNFVKVPNIDYKNPTSVGLIGARSLNVTTKDGVRLGVWHTLPVKHQLEAVAATWLTDRTDRDRRYDGWMESGITVVYCHGNAGTRASDHRIKLYQILNQLNYHVIAFDYRGYADSDNLPIDEQAVVEDTKAVLAWVRERVTKGHVFVWGHSLGTAIVSHTLAELEGEGRRVAGVMLEAPFNNLGEEIREYPISQLFTFLPWFDFCFVEPVYENNLRFESDMNLRNVSEPLLFLHAEDDRVVPFKLGRKLHKSVVGYRKDNNTVDFVRFEYKLGYGHKFIYRDSHLPTIVRNFVGKCLQKSQASS</sequence>
<feature type="transmembrane region" description="Helical" evidence="1">
    <location>
        <begin position="51"/>
        <end position="74"/>
    </location>
</feature>
<dbReference type="AlphaFoldDB" id="A0A1B6LMX0"/>
<dbReference type="GO" id="GO:0004622">
    <property type="term" value="F:phosphatidylcholine lysophospholipase activity"/>
    <property type="evidence" value="ECO:0007669"/>
    <property type="project" value="TreeGrafter"/>
</dbReference>
<dbReference type="Pfam" id="PF00561">
    <property type="entry name" value="Abhydrolase_1"/>
    <property type="match status" value="1"/>
</dbReference>
<name>A0A1B6LMX0_9HEMI</name>
<dbReference type="ESTHER" id="9hemi-a0a1b6kqe8">
    <property type="family name" value="ABHD12-PHARC"/>
</dbReference>
<accession>A0A1B6LMX0</accession>
<dbReference type="SUPFAM" id="SSF53474">
    <property type="entry name" value="alpha/beta-Hydrolases"/>
    <property type="match status" value="1"/>
</dbReference>
<evidence type="ECO:0000256" key="1">
    <source>
        <dbReference type="SAM" id="Phobius"/>
    </source>
</evidence>
<evidence type="ECO:0000259" key="2">
    <source>
        <dbReference type="Pfam" id="PF00561"/>
    </source>
</evidence>
<reference evidence="3" key="1">
    <citation type="submission" date="2015-11" db="EMBL/GenBank/DDBJ databases">
        <title>De novo transcriptome assembly of four potential Pierce s Disease insect vectors from Arizona vineyards.</title>
        <authorList>
            <person name="Tassone E.E."/>
        </authorList>
    </citation>
    <scope>NUCLEOTIDE SEQUENCE</scope>
</reference>
<dbReference type="PANTHER" id="PTHR12277">
    <property type="entry name" value="ALPHA/BETA HYDROLASE DOMAIN-CONTAINING PROTEIN"/>
    <property type="match status" value="1"/>
</dbReference>
<dbReference type="EMBL" id="GEBQ01014887">
    <property type="protein sequence ID" value="JAT25090.1"/>
    <property type="molecule type" value="Transcribed_RNA"/>
</dbReference>
<dbReference type="InterPro" id="IPR029058">
    <property type="entry name" value="AB_hydrolase_fold"/>
</dbReference>
<evidence type="ECO:0000313" key="3">
    <source>
        <dbReference type="EMBL" id="JAT25090.1"/>
    </source>
</evidence>
<feature type="domain" description="AB hydrolase-1" evidence="2">
    <location>
        <begin position="160"/>
        <end position="288"/>
    </location>
</feature>
<organism evidence="3">
    <name type="scientific">Graphocephala atropunctata</name>
    <dbReference type="NCBI Taxonomy" id="36148"/>
    <lineage>
        <taxon>Eukaryota</taxon>
        <taxon>Metazoa</taxon>
        <taxon>Ecdysozoa</taxon>
        <taxon>Arthropoda</taxon>
        <taxon>Hexapoda</taxon>
        <taxon>Insecta</taxon>
        <taxon>Pterygota</taxon>
        <taxon>Neoptera</taxon>
        <taxon>Paraneoptera</taxon>
        <taxon>Hemiptera</taxon>
        <taxon>Auchenorrhyncha</taxon>
        <taxon>Membracoidea</taxon>
        <taxon>Cicadellidae</taxon>
        <taxon>Cicadellinae</taxon>
        <taxon>Cicadellini</taxon>
        <taxon>Graphocephala</taxon>
    </lineage>
</organism>
<protein>
    <recommendedName>
        <fullName evidence="2">AB hydrolase-1 domain-containing protein</fullName>
    </recommendedName>
</protein>
<dbReference type="Gene3D" id="3.40.50.1820">
    <property type="entry name" value="alpha/beta hydrolase"/>
    <property type="match status" value="1"/>
</dbReference>
<keyword evidence="1" id="KW-1133">Transmembrane helix</keyword>
<dbReference type="GO" id="GO:0005789">
    <property type="term" value="C:endoplasmic reticulum membrane"/>
    <property type="evidence" value="ECO:0007669"/>
    <property type="project" value="TreeGrafter"/>
</dbReference>
<keyword evidence="1" id="KW-0812">Transmembrane</keyword>
<dbReference type="GO" id="GO:0052651">
    <property type="term" value="P:monoacylglycerol catabolic process"/>
    <property type="evidence" value="ECO:0007669"/>
    <property type="project" value="TreeGrafter"/>
</dbReference>
<proteinExistence type="predicted"/>
<dbReference type="PANTHER" id="PTHR12277:SF194">
    <property type="entry name" value="FI04476P"/>
    <property type="match status" value="1"/>
</dbReference>
<gene>
    <name evidence="3" type="ORF">g.29286</name>
</gene>